<accession>A0A251U752</accession>
<evidence type="ECO:0000313" key="2">
    <source>
        <dbReference type="EMBL" id="OTG18964.1"/>
    </source>
</evidence>
<sequence>MQRIKVASTMINGVQRLQGKTERITSCLLSVLISMILVDIKVVFILTFVFKTRGCKDVYFTRGLFLCFFSCILKNL</sequence>
<proteinExistence type="predicted"/>
<keyword evidence="3" id="KW-1185">Reference proteome</keyword>
<gene>
    <name evidence="2" type="ORF">HannXRQ_Chr08g0228781</name>
</gene>
<dbReference type="InParanoid" id="A0A251U752"/>
<feature type="transmembrane region" description="Helical" evidence="1">
    <location>
        <begin position="26"/>
        <end position="50"/>
    </location>
</feature>
<keyword evidence="1" id="KW-0472">Membrane</keyword>
<keyword evidence="1" id="KW-1133">Transmembrane helix</keyword>
<reference evidence="3" key="1">
    <citation type="journal article" date="2017" name="Nature">
        <title>The sunflower genome provides insights into oil metabolism, flowering and Asterid evolution.</title>
        <authorList>
            <person name="Badouin H."/>
            <person name="Gouzy J."/>
            <person name="Grassa C.J."/>
            <person name="Murat F."/>
            <person name="Staton S.E."/>
            <person name="Cottret L."/>
            <person name="Lelandais-Briere C."/>
            <person name="Owens G.L."/>
            <person name="Carrere S."/>
            <person name="Mayjonade B."/>
            <person name="Legrand L."/>
            <person name="Gill N."/>
            <person name="Kane N.C."/>
            <person name="Bowers J.E."/>
            <person name="Hubner S."/>
            <person name="Bellec A."/>
            <person name="Berard A."/>
            <person name="Berges H."/>
            <person name="Blanchet N."/>
            <person name="Boniface M.C."/>
            <person name="Brunel D."/>
            <person name="Catrice O."/>
            <person name="Chaidir N."/>
            <person name="Claudel C."/>
            <person name="Donnadieu C."/>
            <person name="Faraut T."/>
            <person name="Fievet G."/>
            <person name="Helmstetter N."/>
            <person name="King M."/>
            <person name="Knapp S.J."/>
            <person name="Lai Z."/>
            <person name="Le Paslier M.C."/>
            <person name="Lippi Y."/>
            <person name="Lorenzon L."/>
            <person name="Mandel J.R."/>
            <person name="Marage G."/>
            <person name="Marchand G."/>
            <person name="Marquand E."/>
            <person name="Bret-Mestries E."/>
            <person name="Morien E."/>
            <person name="Nambeesan S."/>
            <person name="Nguyen T."/>
            <person name="Pegot-Espagnet P."/>
            <person name="Pouilly N."/>
            <person name="Raftis F."/>
            <person name="Sallet E."/>
            <person name="Schiex T."/>
            <person name="Thomas J."/>
            <person name="Vandecasteele C."/>
            <person name="Vares D."/>
            <person name="Vear F."/>
            <person name="Vautrin S."/>
            <person name="Crespi M."/>
            <person name="Mangin B."/>
            <person name="Burke J.M."/>
            <person name="Salse J."/>
            <person name="Munos S."/>
            <person name="Vincourt P."/>
            <person name="Rieseberg L.H."/>
            <person name="Langlade N.B."/>
        </authorList>
    </citation>
    <scope>NUCLEOTIDE SEQUENCE [LARGE SCALE GENOMIC DNA]</scope>
    <source>
        <strain evidence="3">cv. SF193</strain>
    </source>
</reference>
<dbReference type="AlphaFoldDB" id="A0A251U752"/>
<keyword evidence="1" id="KW-0812">Transmembrane</keyword>
<dbReference type="Proteomes" id="UP000215914">
    <property type="component" value="Chromosome 8"/>
</dbReference>
<evidence type="ECO:0000256" key="1">
    <source>
        <dbReference type="SAM" id="Phobius"/>
    </source>
</evidence>
<name>A0A251U752_HELAN</name>
<evidence type="ECO:0000313" key="3">
    <source>
        <dbReference type="Proteomes" id="UP000215914"/>
    </source>
</evidence>
<organism evidence="2 3">
    <name type="scientific">Helianthus annuus</name>
    <name type="common">Common sunflower</name>
    <dbReference type="NCBI Taxonomy" id="4232"/>
    <lineage>
        <taxon>Eukaryota</taxon>
        <taxon>Viridiplantae</taxon>
        <taxon>Streptophyta</taxon>
        <taxon>Embryophyta</taxon>
        <taxon>Tracheophyta</taxon>
        <taxon>Spermatophyta</taxon>
        <taxon>Magnoliopsida</taxon>
        <taxon>eudicotyledons</taxon>
        <taxon>Gunneridae</taxon>
        <taxon>Pentapetalae</taxon>
        <taxon>asterids</taxon>
        <taxon>campanulids</taxon>
        <taxon>Asterales</taxon>
        <taxon>Asteraceae</taxon>
        <taxon>Asteroideae</taxon>
        <taxon>Heliantheae alliance</taxon>
        <taxon>Heliantheae</taxon>
        <taxon>Helianthus</taxon>
    </lineage>
</organism>
<dbReference type="EMBL" id="CM007897">
    <property type="protein sequence ID" value="OTG18964.1"/>
    <property type="molecule type" value="Genomic_DNA"/>
</dbReference>
<protein>
    <submittedName>
        <fullName evidence="2">Uncharacterized protein</fullName>
    </submittedName>
</protein>